<organism evidence="2 3">
    <name type="scientific">Octopus sinensis</name>
    <name type="common">East Asian common octopus</name>
    <dbReference type="NCBI Taxonomy" id="2607531"/>
    <lineage>
        <taxon>Eukaryota</taxon>
        <taxon>Metazoa</taxon>
        <taxon>Spiralia</taxon>
        <taxon>Lophotrochozoa</taxon>
        <taxon>Mollusca</taxon>
        <taxon>Cephalopoda</taxon>
        <taxon>Coleoidea</taxon>
        <taxon>Octopodiformes</taxon>
        <taxon>Octopoda</taxon>
        <taxon>Incirrata</taxon>
        <taxon>Octopodidae</taxon>
        <taxon>Octopus</taxon>
    </lineage>
</organism>
<reference evidence="3" key="1">
    <citation type="submission" date="2025-08" db="UniProtKB">
        <authorList>
            <consortium name="RefSeq"/>
        </authorList>
    </citation>
    <scope>IDENTIFICATION</scope>
</reference>
<accession>A0A6P7U7E5</accession>
<dbReference type="KEGG" id="osn:115232523"/>
<dbReference type="PANTHER" id="PTHR37984:SF5">
    <property type="entry name" value="PROTEIN NYNRIN-LIKE"/>
    <property type="match status" value="1"/>
</dbReference>
<dbReference type="Gene3D" id="3.30.70.270">
    <property type="match status" value="1"/>
</dbReference>
<dbReference type="InterPro" id="IPR050951">
    <property type="entry name" value="Retrovirus_Pol_polyprotein"/>
</dbReference>
<dbReference type="RefSeq" id="XP_029658305.1">
    <property type="nucleotide sequence ID" value="XM_029802445.1"/>
</dbReference>
<dbReference type="SUPFAM" id="SSF56672">
    <property type="entry name" value="DNA/RNA polymerases"/>
    <property type="match status" value="1"/>
</dbReference>
<dbReference type="AlphaFoldDB" id="A0A6P7U7E5"/>
<gene>
    <name evidence="3" type="primary">LOC115232523</name>
</gene>
<dbReference type="PANTHER" id="PTHR37984">
    <property type="entry name" value="PROTEIN CBG26694"/>
    <property type="match status" value="1"/>
</dbReference>
<proteinExistence type="predicted"/>
<dbReference type="Proteomes" id="UP000515154">
    <property type="component" value="Linkage group LG1"/>
</dbReference>
<evidence type="ECO:0000313" key="3">
    <source>
        <dbReference type="RefSeq" id="XP_029658305.1"/>
    </source>
</evidence>
<dbReference type="InterPro" id="IPR000477">
    <property type="entry name" value="RT_dom"/>
</dbReference>
<sequence>MGSTNCVQKNKNKVRVCADFPTGFNERLKTYNYPLPSPEEIFAKLNGGKLFSKLDLSEAYLQLQVDEECSKLLIISTHKGLYKFNRLAFGIKVAIFQQAMDTMLADCEFAIPYLDDILIKSESHDQYIEHMKCVFAKIRDYGFTISERKCEFFLSEIKYFGQIIDRNG</sequence>
<protein>
    <submittedName>
        <fullName evidence="3">Uncharacterized protein K02A2.6-like</fullName>
    </submittedName>
</protein>
<feature type="domain" description="Reverse transcriptase" evidence="1">
    <location>
        <begin position="31"/>
        <end position="164"/>
    </location>
</feature>
<dbReference type="CDD" id="cd01647">
    <property type="entry name" value="RT_LTR"/>
    <property type="match status" value="1"/>
</dbReference>
<dbReference type="InterPro" id="IPR043128">
    <property type="entry name" value="Rev_trsase/Diguanyl_cyclase"/>
</dbReference>
<dbReference type="InterPro" id="IPR043502">
    <property type="entry name" value="DNA/RNA_pol_sf"/>
</dbReference>
<name>A0A6P7U7E5_9MOLL</name>
<keyword evidence="2" id="KW-1185">Reference proteome</keyword>
<evidence type="ECO:0000259" key="1">
    <source>
        <dbReference type="Pfam" id="PF00078"/>
    </source>
</evidence>
<dbReference type="Pfam" id="PF00078">
    <property type="entry name" value="RVT_1"/>
    <property type="match status" value="1"/>
</dbReference>
<evidence type="ECO:0000313" key="2">
    <source>
        <dbReference type="Proteomes" id="UP000515154"/>
    </source>
</evidence>